<evidence type="ECO:0000256" key="2">
    <source>
        <dbReference type="ARBA" id="ARBA00022475"/>
    </source>
</evidence>
<feature type="transmembrane region" description="Helical" evidence="7">
    <location>
        <begin position="59"/>
        <end position="82"/>
    </location>
</feature>
<reference evidence="9 10" key="1">
    <citation type="submission" date="2020-12" db="EMBL/GenBank/DDBJ databases">
        <title>YIM B01967 draft genome.</title>
        <authorList>
            <person name="Yan X."/>
        </authorList>
    </citation>
    <scope>NUCLEOTIDE SEQUENCE [LARGE SCALE GENOMIC DNA]</scope>
    <source>
        <strain evidence="9 10">YIM B01967</strain>
    </source>
</reference>
<evidence type="ECO:0000256" key="4">
    <source>
        <dbReference type="ARBA" id="ARBA00022989"/>
    </source>
</evidence>
<gene>
    <name evidence="9" type="ORF">JFL43_01645</name>
</gene>
<feature type="compositionally biased region" description="Polar residues" evidence="6">
    <location>
        <begin position="187"/>
        <end position="198"/>
    </location>
</feature>
<comment type="subcellular location">
    <subcellularLocation>
        <location evidence="1">Cell membrane</location>
        <topology evidence="1">Multi-pass membrane protein</topology>
    </subcellularLocation>
</comment>
<evidence type="ECO:0000256" key="6">
    <source>
        <dbReference type="SAM" id="MobiDB-lite"/>
    </source>
</evidence>
<protein>
    <submittedName>
        <fullName evidence="9">RDD family protein</fullName>
    </submittedName>
</protein>
<dbReference type="InterPro" id="IPR051791">
    <property type="entry name" value="Pra-immunoreactive"/>
</dbReference>
<organism evidence="9 10">
    <name type="scientific">Viridibacillus soli</name>
    <dbReference type="NCBI Taxonomy" id="2798301"/>
    <lineage>
        <taxon>Bacteria</taxon>
        <taxon>Bacillati</taxon>
        <taxon>Bacillota</taxon>
        <taxon>Bacilli</taxon>
        <taxon>Bacillales</taxon>
        <taxon>Caryophanaceae</taxon>
        <taxon>Viridibacillus</taxon>
    </lineage>
</organism>
<sequence length="198" mass="22926">MSHEPVQVRKVEQYKLKPAGFWVRFWAYLLDLAVIAAISGLTVNPLFRIFGWDLANTIWYAPVTIISSFIFYLYFVIMTKFWSQTVGKMVLGLKVISAKEGKLTWGTVLFREWIGRFFSATLPFIYWAVAFTPNKKGLHDFIADTIVVHENTYEKHDKVVRVERVEPTVTKSEVEEIQSNEKVTDASELSQLQEPDRL</sequence>
<dbReference type="PANTHER" id="PTHR36115">
    <property type="entry name" value="PROLINE-RICH ANTIGEN HOMOLOG-RELATED"/>
    <property type="match status" value="1"/>
</dbReference>
<evidence type="ECO:0000313" key="9">
    <source>
        <dbReference type="EMBL" id="MBK3493592.1"/>
    </source>
</evidence>
<evidence type="ECO:0000256" key="5">
    <source>
        <dbReference type="ARBA" id="ARBA00023136"/>
    </source>
</evidence>
<evidence type="ECO:0000313" key="10">
    <source>
        <dbReference type="Proteomes" id="UP000618943"/>
    </source>
</evidence>
<dbReference type="PANTHER" id="PTHR36115:SF9">
    <property type="entry name" value="LMO1584 PROTEIN"/>
    <property type="match status" value="1"/>
</dbReference>
<feature type="region of interest" description="Disordered" evidence="6">
    <location>
        <begin position="172"/>
        <end position="198"/>
    </location>
</feature>
<proteinExistence type="predicted"/>
<keyword evidence="5 7" id="KW-0472">Membrane</keyword>
<dbReference type="Pfam" id="PF06271">
    <property type="entry name" value="RDD"/>
    <property type="match status" value="1"/>
</dbReference>
<evidence type="ECO:0000256" key="1">
    <source>
        <dbReference type="ARBA" id="ARBA00004651"/>
    </source>
</evidence>
<evidence type="ECO:0000259" key="8">
    <source>
        <dbReference type="Pfam" id="PF06271"/>
    </source>
</evidence>
<dbReference type="EMBL" id="JAEOAH010000001">
    <property type="protein sequence ID" value="MBK3493592.1"/>
    <property type="molecule type" value="Genomic_DNA"/>
</dbReference>
<name>A0ABS1H2G1_9BACL</name>
<evidence type="ECO:0000256" key="3">
    <source>
        <dbReference type="ARBA" id="ARBA00022692"/>
    </source>
</evidence>
<evidence type="ECO:0000256" key="7">
    <source>
        <dbReference type="SAM" id="Phobius"/>
    </source>
</evidence>
<dbReference type="InterPro" id="IPR010432">
    <property type="entry name" value="RDD"/>
</dbReference>
<feature type="domain" description="RDD" evidence="8">
    <location>
        <begin position="18"/>
        <end position="143"/>
    </location>
</feature>
<keyword evidence="10" id="KW-1185">Reference proteome</keyword>
<feature type="transmembrane region" description="Helical" evidence="7">
    <location>
        <begin position="25"/>
        <end position="47"/>
    </location>
</feature>
<dbReference type="Proteomes" id="UP000618943">
    <property type="component" value="Unassembled WGS sequence"/>
</dbReference>
<keyword evidence="4 7" id="KW-1133">Transmembrane helix</keyword>
<accession>A0ABS1H2G1</accession>
<keyword evidence="2" id="KW-1003">Cell membrane</keyword>
<keyword evidence="3 7" id="KW-0812">Transmembrane</keyword>
<comment type="caution">
    <text evidence="9">The sequence shown here is derived from an EMBL/GenBank/DDBJ whole genome shotgun (WGS) entry which is preliminary data.</text>
</comment>